<evidence type="ECO:0000256" key="1">
    <source>
        <dbReference type="SAM" id="MobiDB-lite"/>
    </source>
</evidence>
<feature type="region of interest" description="Disordered" evidence="1">
    <location>
        <begin position="1"/>
        <end position="97"/>
    </location>
</feature>
<gene>
    <name evidence="2" type="ORF">AWC38_SpisGene24330</name>
</gene>
<sequence>MMRLASKNGLFVHPKSGHRPPENKTTRKRKQHKRTEVESPNVEEVPGTSSHCLQQQNFNNSGSSLEPTQRPDRATAQQITPASTTVQSNAVPHSNSMTLTQRSCLPTRSHQMEKPPAVIMGRSYHRVSPQDGLRHHPPVMPGGRPVQQHDPRCTGQNCPQPKYASGAESWHSGHSPHRSGSLSEVSVACSKSARTSPS</sequence>
<name>A0A2B4R610_STYPI</name>
<reference evidence="3" key="1">
    <citation type="journal article" date="2017" name="bioRxiv">
        <title>Comparative analysis of the genomes of Stylophora pistillata and Acropora digitifera provides evidence for extensive differences between species of corals.</title>
        <authorList>
            <person name="Voolstra C.R."/>
            <person name="Li Y."/>
            <person name="Liew Y.J."/>
            <person name="Baumgarten S."/>
            <person name="Zoccola D."/>
            <person name="Flot J.-F."/>
            <person name="Tambutte S."/>
            <person name="Allemand D."/>
            <person name="Aranda M."/>
        </authorList>
    </citation>
    <scope>NUCLEOTIDE SEQUENCE [LARGE SCALE GENOMIC DNA]</scope>
</reference>
<accession>A0A2B4R610</accession>
<organism evidence="2 3">
    <name type="scientific">Stylophora pistillata</name>
    <name type="common">Smooth cauliflower coral</name>
    <dbReference type="NCBI Taxonomy" id="50429"/>
    <lineage>
        <taxon>Eukaryota</taxon>
        <taxon>Metazoa</taxon>
        <taxon>Cnidaria</taxon>
        <taxon>Anthozoa</taxon>
        <taxon>Hexacorallia</taxon>
        <taxon>Scleractinia</taxon>
        <taxon>Astrocoeniina</taxon>
        <taxon>Pocilloporidae</taxon>
        <taxon>Stylophora</taxon>
    </lineage>
</organism>
<feature type="region of interest" description="Disordered" evidence="1">
    <location>
        <begin position="128"/>
        <end position="198"/>
    </location>
</feature>
<evidence type="ECO:0000313" key="3">
    <source>
        <dbReference type="Proteomes" id="UP000225706"/>
    </source>
</evidence>
<feature type="compositionally biased region" description="Polar residues" evidence="1">
    <location>
        <begin position="47"/>
        <end position="67"/>
    </location>
</feature>
<feature type="compositionally biased region" description="Polar residues" evidence="1">
    <location>
        <begin position="75"/>
        <end position="97"/>
    </location>
</feature>
<keyword evidence="3" id="KW-1185">Reference proteome</keyword>
<evidence type="ECO:0000313" key="2">
    <source>
        <dbReference type="EMBL" id="PFX11818.1"/>
    </source>
</evidence>
<dbReference type="AlphaFoldDB" id="A0A2B4R610"/>
<proteinExistence type="predicted"/>
<dbReference type="Proteomes" id="UP000225706">
    <property type="component" value="Unassembled WGS sequence"/>
</dbReference>
<dbReference type="EMBL" id="LSMT01001851">
    <property type="protein sequence ID" value="PFX11818.1"/>
    <property type="molecule type" value="Genomic_DNA"/>
</dbReference>
<comment type="caution">
    <text evidence="2">The sequence shown here is derived from an EMBL/GenBank/DDBJ whole genome shotgun (WGS) entry which is preliminary data.</text>
</comment>
<protein>
    <submittedName>
        <fullName evidence="2">Uncharacterized protein</fullName>
    </submittedName>
</protein>